<keyword evidence="3" id="KW-0804">Transcription</keyword>
<evidence type="ECO:0000313" key="8">
    <source>
        <dbReference type="Proteomes" id="UP001596972"/>
    </source>
</evidence>
<organism evidence="7 8">
    <name type="scientific">Actinomadura sediminis</name>
    <dbReference type="NCBI Taxonomy" id="1038904"/>
    <lineage>
        <taxon>Bacteria</taxon>
        <taxon>Bacillati</taxon>
        <taxon>Actinomycetota</taxon>
        <taxon>Actinomycetes</taxon>
        <taxon>Streptosporangiales</taxon>
        <taxon>Thermomonosporaceae</taxon>
        <taxon>Actinomadura</taxon>
    </lineage>
</organism>
<keyword evidence="1" id="KW-0805">Transcription regulation</keyword>
<accession>A0ABW3ENF8</accession>
<evidence type="ECO:0000256" key="2">
    <source>
        <dbReference type="ARBA" id="ARBA00023125"/>
    </source>
</evidence>
<keyword evidence="2 4" id="KW-0238">DNA-binding</keyword>
<feature type="DNA-binding region" description="H-T-H motif" evidence="4">
    <location>
        <begin position="54"/>
        <end position="73"/>
    </location>
</feature>
<name>A0ABW3ENF8_9ACTN</name>
<dbReference type="EMBL" id="JBHTJA010000011">
    <property type="protein sequence ID" value="MFD0900478.1"/>
    <property type="molecule type" value="Genomic_DNA"/>
</dbReference>
<dbReference type="InterPro" id="IPR009057">
    <property type="entry name" value="Homeodomain-like_sf"/>
</dbReference>
<dbReference type="PANTHER" id="PTHR30055">
    <property type="entry name" value="HTH-TYPE TRANSCRIPTIONAL REGULATOR RUTR"/>
    <property type="match status" value="1"/>
</dbReference>
<dbReference type="Gene3D" id="1.10.10.60">
    <property type="entry name" value="Homeodomain-like"/>
    <property type="match status" value="1"/>
</dbReference>
<dbReference type="Proteomes" id="UP001596972">
    <property type="component" value="Unassembled WGS sequence"/>
</dbReference>
<dbReference type="PANTHER" id="PTHR30055:SF234">
    <property type="entry name" value="HTH-TYPE TRANSCRIPTIONAL REGULATOR BETI"/>
    <property type="match status" value="1"/>
</dbReference>
<keyword evidence="8" id="KW-1185">Reference proteome</keyword>
<evidence type="ECO:0000313" key="7">
    <source>
        <dbReference type="EMBL" id="MFD0900478.1"/>
    </source>
</evidence>
<dbReference type="PROSITE" id="PS50977">
    <property type="entry name" value="HTH_TETR_2"/>
    <property type="match status" value="1"/>
</dbReference>
<gene>
    <name evidence="7" type="ORF">ACFQ11_08765</name>
</gene>
<evidence type="ECO:0000256" key="5">
    <source>
        <dbReference type="SAM" id="MobiDB-lite"/>
    </source>
</evidence>
<dbReference type="Gene3D" id="1.10.357.10">
    <property type="entry name" value="Tetracycline Repressor, domain 2"/>
    <property type="match status" value="1"/>
</dbReference>
<evidence type="ECO:0000256" key="4">
    <source>
        <dbReference type="PROSITE-ProRule" id="PRU00335"/>
    </source>
</evidence>
<reference evidence="8" key="1">
    <citation type="journal article" date="2019" name="Int. J. Syst. Evol. Microbiol.">
        <title>The Global Catalogue of Microorganisms (GCM) 10K type strain sequencing project: providing services to taxonomists for standard genome sequencing and annotation.</title>
        <authorList>
            <consortium name="The Broad Institute Genomics Platform"/>
            <consortium name="The Broad Institute Genome Sequencing Center for Infectious Disease"/>
            <person name="Wu L."/>
            <person name="Ma J."/>
        </authorList>
    </citation>
    <scope>NUCLEOTIDE SEQUENCE [LARGE SCALE GENOMIC DNA]</scope>
    <source>
        <strain evidence="8">JCM 31202</strain>
    </source>
</reference>
<dbReference type="Pfam" id="PF00440">
    <property type="entry name" value="TetR_N"/>
    <property type="match status" value="1"/>
</dbReference>
<dbReference type="InterPro" id="IPR001647">
    <property type="entry name" value="HTH_TetR"/>
</dbReference>
<proteinExistence type="predicted"/>
<sequence>MFREEEGERSRVGTAPLPPMAEPGLRERKKRRTREAILKAAFAMFAESGFDRVPVADIAAAAEVSKPTLFAYFPTKEDLVLHRFAEQEGEPADIVRDRAPGVSPIAALRRRFLDGLDRRDILTGLNDTPEALVFHNLLYSTPSLLARLSGYMLRAEAALADALAETGAAGEDIAVRVAAAHVFGTQRVLADRNARDMRAGLRADDVLPEAIARAETAFDMLEHGLADRFGS</sequence>
<evidence type="ECO:0000256" key="1">
    <source>
        <dbReference type="ARBA" id="ARBA00023015"/>
    </source>
</evidence>
<comment type="caution">
    <text evidence="7">The sequence shown here is derived from an EMBL/GenBank/DDBJ whole genome shotgun (WGS) entry which is preliminary data.</text>
</comment>
<dbReference type="PRINTS" id="PR00455">
    <property type="entry name" value="HTHTETR"/>
</dbReference>
<feature type="compositionally biased region" description="Basic and acidic residues" evidence="5">
    <location>
        <begin position="1"/>
        <end position="11"/>
    </location>
</feature>
<dbReference type="SUPFAM" id="SSF46689">
    <property type="entry name" value="Homeodomain-like"/>
    <property type="match status" value="1"/>
</dbReference>
<protein>
    <submittedName>
        <fullName evidence="7">TetR/AcrR family transcriptional regulator</fullName>
    </submittedName>
</protein>
<feature type="region of interest" description="Disordered" evidence="5">
    <location>
        <begin position="1"/>
        <end position="30"/>
    </location>
</feature>
<evidence type="ECO:0000259" key="6">
    <source>
        <dbReference type="PROSITE" id="PS50977"/>
    </source>
</evidence>
<dbReference type="InterPro" id="IPR050109">
    <property type="entry name" value="HTH-type_TetR-like_transc_reg"/>
</dbReference>
<feature type="domain" description="HTH tetR-type" evidence="6">
    <location>
        <begin position="31"/>
        <end position="91"/>
    </location>
</feature>
<evidence type="ECO:0000256" key="3">
    <source>
        <dbReference type="ARBA" id="ARBA00023163"/>
    </source>
</evidence>
<dbReference type="RefSeq" id="WP_378297481.1">
    <property type="nucleotide sequence ID" value="NZ_JBHTJA010000011.1"/>
</dbReference>